<evidence type="ECO:0000256" key="3">
    <source>
        <dbReference type="ARBA" id="ARBA00022723"/>
    </source>
</evidence>
<evidence type="ECO:0000256" key="1">
    <source>
        <dbReference type="ARBA" id="ARBA00001971"/>
    </source>
</evidence>
<reference evidence="8 9" key="1">
    <citation type="journal article" date="2024" name="IMA Fungus">
        <title>Apiospora arundinis, a panoply of carbohydrate-active enzymes and secondary metabolites.</title>
        <authorList>
            <person name="Sorensen T."/>
            <person name="Petersen C."/>
            <person name="Muurmann A.T."/>
            <person name="Christiansen J.V."/>
            <person name="Brundto M.L."/>
            <person name="Overgaard C.K."/>
            <person name="Boysen A.T."/>
            <person name="Wollenberg R.D."/>
            <person name="Larsen T.O."/>
            <person name="Sorensen J.L."/>
            <person name="Nielsen K.L."/>
            <person name="Sondergaard T.E."/>
        </authorList>
    </citation>
    <scope>NUCLEOTIDE SEQUENCE [LARGE SCALE GENOMIC DNA]</scope>
    <source>
        <strain evidence="8 9">AAU 773</strain>
    </source>
</reference>
<gene>
    <name evidence="8" type="ORF">PGQ11_001243</name>
</gene>
<keyword evidence="6" id="KW-0560">Oxidoreductase</keyword>
<evidence type="ECO:0000256" key="6">
    <source>
        <dbReference type="RuleBase" id="RU000461"/>
    </source>
</evidence>
<comment type="caution">
    <text evidence="8">The sequence shown here is derived from an EMBL/GenBank/DDBJ whole genome shotgun (WGS) entry which is preliminary data.</text>
</comment>
<feature type="transmembrane region" description="Helical" evidence="7">
    <location>
        <begin position="42"/>
        <end position="63"/>
    </location>
</feature>
<evidence type="ECO:0000256" key="2">
    <source>
        <dbReference type="ARBA" id="ARBA00010617"/>
    </source>
</evidence>
<dbReference type="Proteomes" id="UP001390339">
    <property type="component" value="Unassembled WGS sequence"/>
</dbReference>
<keyword evidence="7" id="KW-0472">Membrane</keyword>
<feature type="transmembrane region" description="Helical" evidence="7">
    <location>
        <begin position="298"/>
        <end position="321"/>
    </location>
</feature>
<protein>
    <submittedName>
        <fullName evidence="8">Cytochrome P450</fullName>
    </submittedName>
</protein>
<proteinExistence type="inferred from homology"/>
<dbReference type="SUPFAM" id="SSF48264">
    <property type="entry name" value="Cytochrome P450"/>
    <property type="match status" value="1"/>
</dbReference>
<evidence type="ECO:0000256" key="5">
    <source>
        <dbReference type="ARBA" id="ARBA00023033"/>
    </source>
</evidence>
<accession>A0ABR2JMC3</accession>
<evidence type="ECO:0000313" key="8">
    <source>
        <dbReference type="EMBL" id="KAK8879949.1"/>
    </source>
</evidence>
<evidence type="ECO:0000313" key="9">
    <source>
        <dbReference type="Proteomes" id="UP001390339"/>
    </source>
</evidence>
<keyword evidence="5 6" id="KW-0503">Monooxygenase</keyword>
<dbReference type="InterPro" id="IPR017972">
    <property type="entry name" value="Cyt_P450_CS"/>
</dbReference>
<keyword evidence="6" id="KW-0349">Heme</keyword>
<dbReference type="Pfam" id="PF00067">
    <property type="entry name" value="p450"/>
    <property type="match status" value="1"/>
</dbReference>
<dbReference type="InterPro" id="IPR036396">
    <property type="entry name" value="Cyt_P450_sf"/>
</dbReference>
<dbReference type="InterPro" id="IPR053007">
    <property type="entry name" value="CYP450_monoxygenase_sec-met"/>
</dbReference>
<comment type="similarity">
    <text evidence="2 6">Belongs to the cytochrome P450 family.</text>
</comment>
<keyword evidence="7" id="KW-0812">Transmembrane</keyword>
<dbReference type="PANTHER" id="PTHR47582">
    <property type="entry name" value="P450, PUTATIVE (EUROFUNG)-RELATED"/>
    <property type="match status" value="1"/>
</dbReference>
<keyword evidence="9" id="KW-1185">Reference proteome</keyword>
<dbReference type="Gene3D" id="1.10.630.10">
    <property type="entry name" value="Cytochrome P450"/>
    <property type="match status" value="1"/>
</dbReference>
<dbReference type="EMBL" id="JAPCWZ010000001">
    <property type="protein sequence ID" value="KAK8879949.1"/>
    <property type="molecule type" value="Genomic_DNA"/>
</dbReference>
<name>A0ABR2JMC3_9PEZI</name>
<keyword evidence="7" id="KW-1133">Transmembrane helix</keyword>
<dbReference type="CDD" id="cd11040">
    <property type="entry name" value="CYP7_CYP8-like"/>
    <property type="match status" value="1"/>
</dbReference>
<dbReference type="PROSITE" id="PS00086">
    <property type="entry name" value="CYTOCHROME_P450"/>
    <property type="match status" value="1"/>
</dbReference>
<dbReference type="PANTHER" id="PTHR47582:SF1">
    <property type="entry name" value="P450, PUTATIVE (EUROFUNG)-RELATED"/>
    <property type="match status" value="1"/>
</dbReference>
<keyword evidence="4 6" id="KW-0408">Iron</keyword>
<dbReference type="InterPro" id="IPR001128">
    <property type="entry name" value="Cyt_P450"/>
</dbReference>
<dbReference type="InterPro" id="IPR002403">
    <property type="entry name" value="Cyt_P450_E_grp-IV"/>
</dbReference>
<evidence type="ECO:0000256" key="4">
    <source>
        <dbReference type="ARBA" id="ARBA00023004"/>
    </source>
</evidence>
<organism evidence="8 9">
    <name type="scientific">Apiospora arundinis</name>
    <dbReference type="NCBI Taxonomy" id="335852"/>
    <lineage>
        <taxon>Eukaryota</taxon>
        <taxon>Fungi</taxon>
        <taxon>Dikarya</taxon>
        <taxon>Ascomycota</taxon>
        <taxon>Pezizomycotina</taxon>
        <taxon>Sordariomycetes</taxon>
        <taxon>Xylariomycetidae</taxon>
        <taxon>Amphisphaeriales</taxon>
        <taxon>Apiosporaceae</taxon>
        <taxon>Apiospora</taxon>
    </lineage>
</organism>
<comment type="cofactor">
    <cofactor evidence="1">
        <name>heme</name>
        <dbReference type="ChEBI" id="CHEBI:30413"/>
    </cofactor>
</comment>
<sequence>MELPAETTGLWSYAHALTLSLIAIVFWQYLRPTHSSREPPTITPTIPYIGHLLGMLFYGGRYLKQLGLRQKYTPIFTLPMPGSRMYVVTDPLLAAIVQRTKSLSFSPIIPNVTKRVLGLDKATVAIARRHLDPGPGEIRGFLADIQDLVAQRMKPGGDLNTLSRKSVSALKSHVDEEQTYLMEHRAYKEINLLEWVRHIVTLATASHFYGNRNPVSQDPGLERAFWDFDHGVGMLLVDVWPSVTAPKAYRGREKLVAALVNYLEEGYWEDGASPLVQERIKTALDHGWKLREVARSELSFLFAGIVNVTTTTFWILLQLYADADLLARVRTEIESVMTLKWCDRDTIRAGNKSSVSAVEVARSSAGFECPTLSAVYQECLRLGSDNNSIRIVKENTLLADIWFLKKGSVVQIAGGVMHADASLWGDNVAGFHPERFLPSNNTNSSSSEKSAARQNGFRAFGGGKTLCPGRYFAMNQIQAFVIMVVLQFDMKPLTGDRIRVPKKNDRVLPVHILEPEEPVHVRLQLRKGWDSTLDVRVVFGQD</sequence>
<keyword evidence="3 6" id="KW-0479">Metal-binding</keyword>
<feature type="transmembrane region" description="Helical" evidence="7">
    <location>
        <begin position="12"/>
        <end position="30"/>
    </location>
</feature>
<evidence type="ECO:0000256" key="7">
    <source>
        <dbReference type="SAM" id="Phobius"/>
    </source>
</evidence>
<dbReference type="PRINTS" id="PR00465">
    <property type="entry name" value="EP450IV"/>
</dbReference>